<dbReference type="Proteomes" id="UP000887565">
    <property type="component" value="Unplaced"/>
</dbReference>
<accession>A0A915K6S4</accession>
<dbReference type="AlphaFoldDB" id="A0A915K6S4"/>
<keyword evidence="1" id="KW-1185">Reference proteome</keyword>
<organism evidence="1 2">
    <name type="scientific">Romanomermis culicivorax</name>
    <name type="common">Nematode worm</name>
    <dbReference type="NCBI Taxonomy" id="13658"/>
    <lineage>
        <taxon>Eukaryota</taxon>
        <taxon>Metazoa</taxon>
        <taxon>Ecdysozoa</taxon>
        <taxon>Nematoda</taxon>
        <taxon>Enoplea</taxon>
        <taxon>Dorylaimia</taxon>
        <taxon>Mermithida</taxon>
        <taxon>Mermithoidea</taxon>
        <taxon>Mermithidae</taxon>
        <taxon>Romanomermis</taxon>
    </lineage>
</organism>
<proteinExistence type="predicted"/>
<reference evidence="2" key="1">
    <citation type="submission" date="2022-11" db="UniProtKB">
        <authorList>
            <consortium name="WormBaseParasite"/>
        </authorList>
    </citation>
    <scope>IDENTIFICATION</scope>
</reference>
<evidence type="ECO:0000313" key="1">
    <source>
        <dbReference type="Proteomes" id="UP000887565"/>
    </source>
</evidence>
<dbReference type="WBParaSite" id="nRc.2.0.1.t34033-RA">
    <property type="protein sequence ID" value="nRc.2.0.1.t34033-RA"/>
    <property type="gene ID" value="nRc.2.0.1.g34033"/>
</dbReference>
<protein>
    <submittedName>
        <fullName evidence="2">Uncharacterized protein</fullName>
    </submittedName>
</protein>
<name>A0A915K6S4_ROMCU</name>
<evidence type="ECO:0000313" key="2">
    <source>
        <dbReference type="WBParaSite" id="nRc.2.0.1.t34033-RA"/>
    </source>
</evidence>
<sequence>MDMINLVNQNSSVIQISPNEAARDLFSYLCQYIKCGNQCRSKILSEQCGKESNENLLEFYRLVVASMKQTVVESQVSDSQVGNYQLSDSHVSNSQWSEFPIERIPM</sequence>